<reference evidence="3 4" key="1">
    <citation type="journal article" date="2012" name="Genome Biol.">
        <title>Sequencing three crocodilian genomes to illuminate the evolution of archosaurs and amniotes.</title>
        <authorList>
            <person name="St John J.A."/>
            <person name="Braun E.L."/>
            <person name="Isberg S.R."/>
            <person name="Miles L.G."/>
            <person name="Chong A.Y."/>
            <person name="Gongora J."/>
            <person name="Dalzell P."/>
            <person name="Moran C."/>
            <person name="Bed'hom B."/>
            <person name="Abzhanov A."/>
            <person name="Burgess S.C."/>
            <person name="Cooksey A.M."/>
            <person name="Castoe T.A."/>
            <person name="Crawford N.G."/>
            <person name="Densmore L.D."/>
            <person name="Drew J.C."/>
            <person name="Edwards S.V."/>
            <person name="Faircloth B.C."/>
            <person name="Fujita M.K."/>
            <person name="Greenwold M.J."/>
            <person name="Hoffmann F.G."/>
            <person name="Howard J.M."/>
            <person name="Iguchi T."/>
            <person name="Janes D.E."/>
            <person name="Khan S.Y."/>
            <person name="Kohno S."/>
            <person name="de Koning A.J."/>
            <person name="Lance S.L."/>
            <person name="McCarthy F.M."/>
            <person name="McCormack J.E."/>
            <person name="Merchant M.E."/>
            <person name="Peterson D.G."/>
            <person name="Pollock D.D."/>
            <person name="Pourmand N."/>
            <person name="Raney B.J."/>
            <person name="Roessler K.A."/>
            <person name="Sanford J.R."/>
            <person name="Sawyer R.H."/>
            <person name="Schmidt C.J."/>
            <person name="Triplett E.W."/>
            <person name="Tuberville T.D."/>
            <person name="Venegas-Anaya M."/>
            <person name="Howard J.T."/>
            <person name="Jarvis E.D."/>
            <person name="Guillette L.J.Jr."/>
            <person name="Glenn T.C."/>
            <person name="Green R.E."/>
            <person name="Ray D.A."/>
        </authorList>
    </citation>
    <scope>NUCLEOTIDE SEQUENCE [LARGE SCALE GENOMIC DNA]</scope>
    <source>
        <strain evidence="3">KSC_2009_1</strain>
    </source>
</reference>
<keyword evidence="4" id="KW-1185">Reference proteome</keyword>
<protein>
    <recommendedName>
        <fullName evidence="5">Secreted protein</fullName>
    </recommendedName>
</protein>
<dbReference type="AlphaFoldDB" id="A0A151NAI3"/>
<feature type="signal peptide" evidence="2">
    <location>
        <begin position="1"/>
        <end position="20"/>
    </location>
</feature>
<keyword evidence="1" id="KW-0812">Transmembrane</keyword>
<evidence type="ECO:0000313" key="3">
    <source>
        <dbReference type="EMBL" id="KYO33747.1"/>
    </source>
</evidence>
<gene>
    <name evidence="3" type="ORF">Y1Q_0008872</name>
</gene>
<sequence length="81" mass="9298">MQIQHPYLQHVALFPGLVLAISQPCLDSYIAWSCQTPVFAADFHCPWRLYSGSAHRGFTFTTFGFWCSIQPPLLLVWYSMT</sequence>
<evidence type="ECO:0000256" key="1">
    <source>
        <dbReference type="SAM" id="Phobius"/>
    </source>
</evidence>
<keyword evidence="2" id="KW-0732">Signal</keyword>
<evidence type="ECO:0000256" key="2">
    <source>
        <dbReference type="SAM" id="SignalP"/>
    </source>
</evidence>
<accession>A0A151NAI3</accession>
<feature type="transmembrane region" description="Helical" evidence="1">
    <location>
        <begin position="56"/>
        <end position="78"/>
    </location>
</feature>
<keyword evidence="1" id="KW-0472">Membrane</keyword>
<feature type="chain" id="PRO_5007585883" description="Secreted protein" evidence="2">
    <location>
        <begin position="21"/>
        <end position="81"/>
    </location>
</feature>
<dbReference type="EMBL" id="AKHW03003682">
    <property type="protein sequence ID" value="KYO33747.1"/>
    <property type="molecule type" value="Genomic_DNA"/>
</dbReference>
<proteinExistence type="predicted"/>
<evidence type="ECO:0000313" key="4">
    <source>
        <dbReference type="Proteomes" id="UP000050525"/>
    </source>
</evidence>
<comment type="caution">
    <text evidence="3">The sequence shown here is derived from an EMBL/GenBank/DDBJ whole genome shotgun (WGS) entry which is preliminary data.</text>
</comment>
<keyword evidence="1" id="KW-1133">Transmembrane helix</keyword>
<organism evidence="3 4">
    <name type="scientific">Alligator mississippiensis</name>
    <name type="common">American alligator</name>
    <dbReference type="NCBI Taxonomy" id="8496"/>
    <lineage>
        <taxon>Eukaryota</taxon>
        <taxon>Metazoa</taxon>
        <taxon>Chordata</taxon>
        <taxon>Craniata</taxon>
        <taxon>Vertebrata</taxon>
        <taxon>Euteleostomi</taxon>
        <taxon>Archelosauria</taxon>
        <taxon>Archosauria</taxon>
        <taxon>Crocodylia</taxon>
        <taxon>Alligatoridae</taxon>
        <taxon>Alligatorinae</taxon>
        <taxon>Alligator</taxon>
    </lineage>
</organism>
<evidence type="ECO:0008006" key="5">
    <source>
        <dbReference type="Google" id="ProtNLM"/>
    </source>
</evidence>
<name>A0A151NAI3_ALLMI</name>
<dbReference type="Proteomes" id="UP000050525">
    <property type="component" value="Unassembled WGS sequence"/>
</dbReference>